<dbReference type="OrthoDB" id="6136115at2759"/>
<dbReference type="Pfam" id="PF01683">
    <property type="entry name" value="EB"/>
    <property type="match status" value="1"/>
</dbReference>
<sequence length="121" mass="12800">VSLGAACTDNANCTIDDMNSECISGTCQCSEMFFQQSNTCVAKLALDAPCDDTNQCKDIYAICTGTCTCKEAFYPDVDCKPRSYPNMACVSAMNASCVANAYCNSTNFCVCGIGYTATTTS</sequence>
<comment type="caution">
    <text evidence="2">The sequence shown here is derived from an EMBL/GenBank/DDBJ whole genome shotgun (WGS) entry which is preliminary data.</text>
</comment>
<reference evidence="2" key="1">
    <citation type="submission" date="2018-11" db="EMBL/GenBank/DDBJ databases">
        <authorList>
            <person name="Alioto T."/>
            <person name="Alioto T."/>
        </authorList>
    </citation>
    <scope>NUCLEOTIDE SEQUENCE</scope>
</reference>
<dbReference type="Proteomes" id="UP000596742">
    <property type="component" value="Unassembled WGS sequence"/>
</dbReference>
<keyword evidence="3" id="KW-1185">Reference proteome</keyword>
<evidence type="ECO:0000313" key="2">
    <source>
        <dbReference type="EMBL" id="VDI04276.1"/>
    </source>
</evidence>
<feature type="domain" description="EB" evidence="1">
    <location>
        <begin position="34"/>
        <end position="75"/>
    </location>
</feature>
<protein>
    <recommendedName>
        <fullName evidence="1">EB domain-containing protein</fullName>
    </recommendedName>
</protein>
<evidence type="ECO:0000313" key="3">
    <source>
        <dbReference type="Proteomes" id="UP000596742"/>
    </source>
</evidence>
<dbReference type="AlphaFoldDB" id="A0A8B6CF44"/>
<evidence type="ECO:0000259" key="1">
    <source>
        <dbReference type="Pfam" id="PF01683"/>
    </source>
</evidence>
<feature type="non-terminal residue" evidence="2">
    <location>
        <position position="1"/>
    </location>
</feature>
<organism evidence="2 3">
    <name type="scientific">Mytilus galloprovincialis</name>
    <name type="common">Mediterranean mussel</name>
    <dbReference type="NCBI Taxonomy" id="29158"/>
    <lineage>
        <taxon>Eukaryota</taxon>
        <taxon>Metazoa</taxon>
        <taxon>Spiralia</taxon>
        <taxon>Lophotrochozoa</taxon>
        <taxon>Mollusca</taxon>
        <taxon>Bivalvia</taxon>
        <taxon>Autobranchia</taxon>
        <taxon>Pteriomorphia</taxon>
        <taxon>Mytilida</taxon>
        <taxon>Mytiloidea</taxon>
        <taxon>Mytilidae</taxon>
        <taxon>Mytilinae</taxon>
        <taxon>Mytilus</taxon>
    </lineage>
</organism>
<accession>A0A8B6CF44</accession>
<dbReference type="InterPro" id="IPR006149">
    <property type="entry name" value="EB_dom"/>
</dbReference>
<name>A0A8B6CF44_MYTGA</name>
<gene>
    <name evidence="2" type="ORF">MGAL_10B090196</name>
</gene>
<feature type="non-terminal residue" evidence="2">
    <location>
        <position position="121"/>
    </location>
</feature>
<dbReference type="EMBL" id="UYJE01001690">
    <property type="protein sequence ID" value="VDI04276.1"/>
    <property type="molecule type" value="Genomic_DNA"/>
</dbReference>
<proteinExistence type="predicted"/>